<dbReference type="Gene3D" id="1.10.287.70">
    <property type="match status" value="1"/>
</dbReference>
<dbReference type="InterPro" id="IPR013099">
    <property type="entry name" value="K_chnl_dom"/>
</dbReference>
<accession>A0A225VBU3</accession>
<sequence length="409" mass="45757">MLLLAVISIGCVSLEGQLLGVELAQLVEQGRDFSSWRETDSLSYSTLFIVLKGVLSGTSGLLLYALIMRYRIVCKNKVLAKQLPPAATFFSAYSGLRGRFLLEALVCVLHMPLLSAERKIWRWGEYDVLCLDQLDAVVFARVYLLGRVLRNLLGLNSVSHETRLVGSIHRINLSSIWLTVKFSFQKFPFESTLALLSIDWIITSAALNFFERASNPTLTNATDAFWLTIVTMTGIGYGDSVPFTLGGKIVISLGGIIGGMVIACLLRVVLIDALQLSPQEQTVFDVARFYRYIQERKVSAAVLVQRAWKWHQSKMTTTSNHARNKKIRMYGAAETFRLLRFAQPPSLAGDTYSSWLWSTPSLSGPSMPHVVASRAQRLREKIEAKHAHSCNEFEMTTELFRSIIGSQTH</sequence>
<dbReference type="Proteomes" id="UP000198211">
    <property type="component" value="Unassembled WGS sequence"/>
</dbReference>
<evidence type="ECO:0000256" key="2">
    <source>
        <dbReference type="SAM" id="SignalP"/>
    </source>
</evidence>
<keyword evidence="1" id="KW-0812">Transmembrane</keyword>
<dbReference type="PANTHER" id="PTHR10153">
    <property type="entry name" value="SMALL CONDUCTANCE CALCIUM-ACTIVATED POTASSIUM CHANNEL"/>
    <property type="match status" value="1"/>
</dbReference>
<proteinExistence type="predicted"/>
<name>A0A225VBU3_9STRA</name>
<feature type="transmembrane region" description="Helical" evidence="1">
    <location>
        <begin position="44"/>
        <end position="67"/>
    </location>
</feature>
<keyword evidence="2" id="KW-0732">Signal</keyword>
<gene>
    <name evidence="4" type="ORF">PHMEG_00025366</name>
</gene>
<organism evidence="4 5">
    <name type="scientific">Phytophthora megakarya</name>
    <dbReference type="NCBI Taxonomy" id="4795"/>
    <lineage>
        <taxon>Eukaryota</taxon>
        <taxon>Sar</taxon>
        <taxon>Stramenopiles</taxon>
        <taxon>Oomycota</taxon>
        <taxon>Peronosporomycetes</taxon>
        <taxon>Peronosporales</taxon>
        <taxon>Peronosporaceae</taxon>
        <taxon>Phytophthora</taxon>
    </lineage>
</organism>
<keyword evidence="1" id="KW-1133">Transmembrane helix</keyword>
<dbReference type="InterPro" id="IPR015449">
    <property type="entry name" value="K_chnl_Ca-activ_SK"/>
</dbReference>
<feature type="signal peptide" evidence="2">
    <location>
        <begin position="1"/>
        <end position="16"/>
    </location>
</feature>
<feature type="domain" description="Potassium channel" evidence="3">
    <location>
        <begin position="200"/>
        <end position="269"/>
    </location>
</feature>
<evidence type="ECO:0000313" key="5">
    <source>
        <dbReference type="Proteomes" id="UP000198211"/>
    </source>
</evidence>
<reference evidence="5" key="1">
    <citation type="submission" date="2017-03" db="EMBL/GenBank/DDBJ databases">
        <title>Phytopthora megakarya and P. palmivora, two closely related causual agents of cacao black pod achieved similar genome size and gene model numbers by different mechanisms.</title>
        <authorList>
            <person name="Ali S."/>
            <person name="Shao J."/>
            <person name="Larry D.J."/>
            <person name="Kronmiller B."/>
            <person name="Shen D."/>
            <person name="Strem M.D."/>
            <person name="Melnick R.L."/>
            <person name="Guiltinan M.J."/>
            <person name="Tyler B.M."/>
            <person name="Meinhardt L.W."/>
            <person name="Bailey B.A."/>
        </authorList>
    </citation>
    <scope>NUCLEOTIDE SEQUENCE [LARGE SCALE GENOMIC DNA]</scope>
    <source>
        <strain evidence="5">zdho120</strain>
    </source>
</reference>
<feature type="chain" id="PRO_5012172021" evidence="2">
    <location>
        <begin position="17"/>
        <end position="409"/>
    </location>
</feature>
<evidence type="ECO:0000256" key="1">
    <source>
        <dbReference type="SAM" id="Phobius"/>
    </source>
</evidence>
<comment type="caution">
    <text evidence="4">The sequence shown here is derived from an EMBL/GenBank/DDBJ whole genome shotgun (WGS) entry which is preliminary data.</text>
</comment>
<evidence type="ECO:0000259" key="3">
    <source>
        <dbReference type="Pfam" id="PF07885"/>
    </source>
</evidence>
<dbReference type="STRING" id="4795.A0A225VBU3"/>
<dbReference type="OrthoDB" id="433309at2759"/>
<dbReference type="GO" id="GO:0016020">
    <property type="term" value="C:membrane"/>
    <property type="evidence" value="ECO:0007669"/>
    <property type="project" value="InterPro"/>
</dbReference>
<dbReference type="EMBL" id="NBNE01005810">
    <property type="protein sequence ID" value="OWZ02981.1"/>
    <property type="molecule type" value="Genomic_DNA"/>
</dbReference>
<protein>
    <submittedName>
        <fullName evidence="4">Voltage-gated Ion Channel</fullName>
    </submittedName>
</protein>
<keyword evidence="5" id="KW-1185">Reference proteome</keyword>
<dbReference type="Pfam" id="PF07885">
    <property type="entry name" value="Ion_trans_2"/>
    <property type="match status" value="1"/>
</dbReference>
<dbReference type="GO" id="GO:0016286">
    <property type="term" value="F:small conductance calcium-activated potassium channel activity"/>
    <property type="evidence" value="ECO:0007669"/>
    <property type="project" value="InterPro"/>
</dbReference>
<evidence type="ECO:0000313" key="4">
    <source>
        <dbReference type="EMBL" id="OWZ02981.1"/>
    </source>
</evidence>
<dbReference type="AlphaFoldDB" id="A0A225VBU3"/>
<keyword evidence="1" id="KW-0472">Membrane</keyword>
<dbReference type="SUPFAM" id="SSF81324">
    <property type="entry name" value="Voltage-gated potassium channels"/>
    <property type="match status" value="1"/>
</dbReference>
<feature type="transmembrane region" description="Helical" evidence="1">
    <location>
        <begin position="249"/>
        <end position="270"/>
    </location>
</feature>